<dbReference type="EMBL" id="REGW02000015">
    <property type="protein sequence ID" value="KAE8286037.1"/>
    <property type="molecule type" value="Genomic_DNA"/>
</dbReference>
<dbReference type="CDD" id="cd00063">
    <property type="entry name" value="FN3"/>
    <property type="match status" value="3"/>
</dbReference>
<evidence type="ECO:0000256" key="10">
    <source>
        <dbReference type="SAM" id="Phobius"/>
    </source>
</evidence>
<dbReference type="GO" id="GO:0060097">
    <property type="term" value="P:cytoskeletal rearrangement involved in phagocytosis, engulfment"/>
    <property type="evidence" value="ECO:0007669"/>
    <property type="project" value="TreeGrafter"/>
</dbReference>
<evidence type="ECO:0000313" key="15">
    <source>
        <dbReference type="Proteomes" id="UP000424527"/>
    </source>
</evidence>
<dbReference type="GO" id="GO:0001786">
    <property type="term" value="F:phosphatidylserine binding"/>
    <property type="evidence" value="ECO:0007669"/>
    <property type="project" value="TreeGrafter"/>
</dbReference>
<keyword evidence="5 10" id="KW-0472">Membrane</keyword>
<evidence type="ECO:0000256" key="9">
    <source>
        <dbReference type="ARBA" id="ARBA00038203"/>
    </source>
</evidence>
<dbReference type="InterPro" id="IPR036116">
    <property type="entry name" value="FN3_sf"/>
</dbReference>
<dbReference type="SUPFAM" id="SSF49265">
    <property type="entry name" value="Fibronectin type III"/>
    <property type="match status" value="2"/>
</dbReference>
<dbReference type="PANTHER" id="PTHR46608">
    <property type="entry name" value="T-CELL IMMUNOGLOBULIN AND MUCIN DOMAIN-CONTAINING PROTEIN 4"/>
    <property type="match status" value="1"/>
</dbReference>
<feature type="domain" description="Fibronectin type-III" evidence="13">
    <location>
        <begin position="388"/>
        <end position="485"/>
    </location>
</feature>
<dbReference type="GO" id="GO:0016020">
    <property type="term" value="C:membrane"/>
    <property type="evidence" value="ECO:0007669"/>
    <property type="project" value="UniProtKB-SubCell"/>
</dbReference>
<comment type="subcellular location">
    <subcellularLocation>
        <location evidence="1">Membrane</location>
        <topology evidence="1">Single-pass type I membrane protein</topology>
    </subcellularLocation>
</comment>
<dbReference type="InterPro" id="IPR013783">
    <property type="entry name" value="Ig-like_fold"/>
</dbReference>
<gene>
    <name evidence="14" type="ORF">D5F01_LYC15717</name>
</gene>
<dbReference type="GO" id="GO:0043277">
    <property type="term" value="P:apoptotic cell clearance"/>
    <property type="evidence" value="ECO:0007669"/>
    <property type="project" value="TreeGrafter"/>
</dbReference>
<dbReference type="Gene3D" id="2.60.40.10">
    <property type="entry name" value="Immunoglobulins"/>
    <property type="match status" value="4"/>
</dbReference>
<evidence type="ECO:0000256" key="6">
    <source>
        <dbReference type="ARBA" id="ARBA00023157"/>
    </source>
</evidence>
<keyword evidence="2 10" id="KW-0812">Transmembrane</keyword>
<dbReference type="SMART" id="SM00060">
    <property type="entry name" value="FN3"/>
    <property type="match status" value="3"/>
</dbReference>
<evidence type="ECO:0000256" key="3">
    <source>
        <dbReference type="ARBA" id="ARBA00022729"/>
    </source>
</evidence>
<feature type="transmembrane region" description="Helical" evidence="10">
    <location>
        <begin position="515"/>
        <end position="537"/>
    </location>
</feature>
<keyword evidence="6" id="KW-1015">Disulfide bond</keyword>
<keyword evidence="15" id="KW-1185">Reference proteome</keyword>
<feature type="chain" id="PRO_5026226930" evidence="11">
    <location>
        <begin position="27"/>
        <end position="567"/>
    </location>
</feature>
<keyword evidence="8" id="KW-0393">Immunoglobulin domain</keyword>
<feature type="signal peptide" evidence="11">
    <location>
        <begin position="1"/>
        <end position="26"/>
    </location>
</feature>
<dbReference type="InterPro" id="IPR007110">
    <property type="entry name" value="Ig-like_dom"/>
</dbReference>
<evidence type="ECO:0000259" key="12">
    <source>
        <dbReference type="PROSITE" id="PS50835"/>
    </source>
</evidence>
<proteinExistence type="inferred from homology"/>
<keyword evidence="3 11" id="KW-0732">Signal</keyword>
<dbReference type="Proteomes" id="UP000424527">
    <property type="component" value="Unassembled WGS sequence"/>
</dbReference>
<evidence type="ECO:0000259" key="13">
    <source>
        <dbReference type="PROSITE" id="PS50853"/>
    </source>
</evidence>
<evidence type="ECO:0000256" key="4">
    <source>
        <dbReference type="ARBA" id="ARBA00022989"/>
    </source>
</evidence>
<dbReference type="InterPro" id="IPR003961">
    <property type="entry name" value="FN3_dom"/>
</dbReference>
<keyword evidence="7" id="KW-0325">Glycoprotein</keyword>
<dbReference type="FunFam" id="2.60.40.10:FF:000774">
    <property type="entry name" value="Hepatitis A virus cellular receptor 1"/>
    <property type="match status" value="1"/>
</dbReference>
<evidence type="ECO:0000256" key="1">
    <source>
        <dbReference type="ARBA" id="ARBA00004479"/>
    </source>
</evidence>
<dbReference type="PROSITE" id="PS50835">
    <property type="entry name" value="IG_LIKE"/>
    <property type="match status" value="1"/>
</dbReference>
<evidence type="ECO:0000256" key="2">
    <source>
        <dbReference type="ARBA" id="ARBA00022692"/>
    </source>
</evidence>
<evidence type="ECO:0000256" key="11">
    <source>
        <dbReference type="SAM" id="SignalP"/>
    </source>
</evidence>
<evidence type="ECO:0000313" key="14">
    <source>
        <dbReference type="EMBL" id="KAE8286037.1"/>
    </source>
</evidence>
<dbReference type="PROSITE" id="PS50853">
    <property type="entry name" value="FN3"/>
    <property type="match status" value="3"/>
</dbReference>
<feature type="domain" description="Fibronectin type-III" evidence="13">
    <location>
        <begin position="235"/>
        <end position="332"/>
    </location>
</feature>
<dbReference type="SMART" id="SM00409">
    <property type="entry name" value="IG"/>
    <property type="match status" value="1"/>
</dbReference>
<dbReference type="AlphaFoldDB" id="A0A6G0I3W4"/>
<feature type="domain" description="Ig-like" evidence="12">
    <location>
        <begin position="10"/>
        <end position="131"/>
    </location>
</feature>
<evidence type="ECO:0000256" key="7">
    <source>
        <dbReference type="ARBA" id="ARBA00023180"/>
    </source>
</evidence>
<dbReference type="Pfam" id="PF07686">
    <property type="entry name" value="V-set"/>
    <property type="match status" value="1"/>
</dbReference>
<protein>
    <submittedName>
        <fullName evidence="14">Down syndrome cell adhesion molecule-like protein</fullName>
    </submittedName>
</protein>
<dbReference type="InterPro" id="IPR036179">
    <property type="entry name" value="Ig-like_dom_sf"/>
</dbReference>
<comment type="similarity">
    <text evidence="9">Belongs to the immunoglobulin superfamily. TIM family.</text>
</comment>
<evidence type="ECO:0000256" key="5">
    <source>
        <dbReference type="ARBA" id="ARBA00023136"/>
    </source>
</evidence>
<keyword evidence="4 10" id="KW-1133">Transmembrane helix</keyword>
<accession>A0A6G0I3W4</accession>
<dbReference type="Pfam" id="PF00041">
    <property type="entry name" value="fn3"/>
    <property type="match status" value="2"/>
</dbReference>
<dbReference type="SUPFAM" id="SSF48726">
    <property type="entry name" value="Immunoglobulin"/>
    <property type="match status" value="1"/>
</dbReference>
<reference evidence="14 15" key="1">
    <citation type="submission" date="2019-07" db="EMBL/GenBank/DDBJ databases">
        <title>Chromosome genome assembly for large yellow croaker.</title>
        <authorList>
            <person name="Xiao S."/>
        </authorList>
    </citation>
    <scope>NUCLEOTIDE SEQUENCE [LARGE SCALE GENOMIC DNA]</scope>
    <source>
        <strain evidence="14">JMULYC20181020</strain>
        <tissue evidence="14">Muscle</tissue>
    </source>
</reference>
<comment type="caution">
    <text evidence="14">The sequence shown here is derived from an EMBL/GenBank/DDBJ whole genome shotgun (WGS) entry which is preliminary data.</text>
</comment>
<name>A0A6G0I3W4_LARCR</name>
<dbReference type="InterPro" id="IPR003599">
    <property type="entry name" value="Ig_sub"/>
</dbReference>
<organism evidence="14 15">
    <name type="scientific">Larimichthys crocea</name>
    <name type="common">Large yellow croaker</name>
    <name type="synonym">Pseudosciaena crocea</name>
    <dbReference type="NCBI Taxonomy" id="215358"/>
    <lineage>
        <taxon>Eukaryota</taxon>
        <taxon>Metazoa</taxon>
        <taxon>Chordata</taxon>
        <taxon>Craniata</taxon>
        <taxon>Vertebrata</taxon>
        <taxon>Euteleostomi</taxon>
        <taxon>Actinopterygii</taxon>
        <taxon>Neopterygii</taxon>
        <taxon>Teleostei</taxon>
        <taxon>Neoteleostei</taxon>
        <taxon>Acanthomorphata</taxon>
        <taxon>Eupercaria</taxon>
        <taxon>Sciaenidae</taxon>
        <taxon>Larimichthys</taxon>
    </lineage>
</organism>
<feature type="domain" description="Fibronectin type-III" evidence="13">
    <location>
        <begin position="136"/>
        <end position="230"/>
    </location>
</feature>
<evidence type="ECO:0000256" key="8">
    <source>
        <dbReference type="ARBA" id="ARBA00023319"/>
    </source>
</evidence>
<dbReference type="PANTHER" id="PTHR46608:SF3">
    <property type="entry name" value="T-CELL IMMUNOGLOBULIN AND MUCIN DOMAIN-CONTAINING PROTEIN 4"/>
    <property type="match status" value="1"/>
</dbReference>
<sequence>MAFLGRGHLPLCCALLFCLLLDCVSAESITAKVGSDITLPCKYDAQHYGRLSVCWGRGAIPNSGCNNEVIKSDGTSVTSRLSERYLLMGNLGGGDVSLTIRQVEKTDSGMYGCRVEIPGWFNDHKHQVTLTVEAAPPDPLNLEIKEVKEKSITFGWTSGFDGGEPIISYNLDLQENKGTWQSTTIEHGELPQLTLLDLSPATTYKLRMFAMNSVGKSEVSNLLIVKTREAAPDGPPLDLQLESLTSHSIRVTWKPPNPKLRNGILLSYSISYREYDHASKQYKRWQHAKTSAGIGPPATVPLCTTLDIVHTTSTVSTAKSASTPATIWIQDTTSIPLVHTTSKTASTPATIWIQDTTSIPLVHPTTTDEPIPAATVWEDLTTSTTLVAPDPPVVELKEVQSHLISISWTPGFDGGSPITGYYLEYKEINNFWDHTDNIRIDFKPDETDATLLEINDSTYNIRMFAKNSHGTSKASNVLTVTIEETVHKIDDLSTTTSTDNHAAASVEEESKNVHLATIVVPVVLVVLIVAIVSAWQLRRMKKKTDSMNIWLTGGALHFRSSEPLQEL</sequence>
<dbReference type="InterPro" id="IPR013106">
    <property type="entry name" value="Ig_V-set"/>
</dbReference>